<evidence type="ECO:0000256" key="3">
    <source>
        <dbReference type="ARBA" id="ARBA00022737"/>
    </source>
</evidence>
<evidence type="ECO:0000313" key="10">
    <source>
        <dbReference type="EMBL" id="OJJ79580.1"/>
    </source>
</evidence>
<dbReference type="AlphaFoldDB" id="A0A1L9V6N3"/>
<accession>A0A1L9V6N3</accession>
<dbReference type="VEuPathDB" id="FungiDB:ASPGLDRAFT_77458"/>
<dbReference type="PROSITE" id="PS00028">
    <property type="entry name" value="ZINC_FINGER_C2H2_1"/>
    <property type="match status" value="1"/>
</dbReference>
<dbReference type="PROSITE" id="PS50157">
    <property type="entry name" value="ZINC_FINGER_C2H2_2"/>
    <property type="match status" value="1"/>
</dbReference>
<feature type="domain" description="C2H2-type" evidence="9">
    <location>
        <begin position="7"/>
        <end position="34"/>
    </location>
</feature>
<dbReference type="GO" id="GO:0005634">
    <property type="term" value="C:nucleus"/>
    <property type="evidence" value="ECO:0007669"/>
    <property type="project" value="UniProtKB-SubCell"/>
</dbReference>
<dbReference type="Pfam" id="PF04082">
    <property type="entry name" value="Fungal_trans"/>
    <property type="match status" value="1"/>
</dbReference>
<dbReference type="EMBL" id="KV878916">
    <property type="protein sequence ID" value="OJJ79580.1"/>
    <property type="molecule type" value="Genomic_DNA"/>
</dbReference>
<evidence type="ECO:0000256" key="7">
    <source>
        <dbReference type="PROSITE-ProRule" id="PRU00042"/>
    </source>
</evidence>
<dbReference type="GO" id="GO:0008270">
    <property type="term" value="F:zinc ion binding"/>
    <property type="evidence" value="ECO:0007669"/>
    <property type="project" value="UniProtKB-KW"/>
</dbReference>
<feature type="region of interest" description="Disordered" evidence="8">
    <location>
        <begin position="226"/>
        <end position="246"/>
    </location>
</feature>
<dbReference type="GO" id="GO:0000978">
    <property type="term" value="F:RNA polymerase II cis-regulatory region sequence-specific DNA binding"/>
    <property type="evidence" value="ECO:0007669"/>
    <property type="project" value="InterPro"/>
</dbReference>
<proteinExistence type="predicted"/>
<dbReference type="GO" id="GO:0000785">
    <property type="term" value="C:chromatin"/>
    <property type="evidence" value="ECO:0007669"/>
    <property type="project" value="TreeGrafter"/>
</dbReference>
<name>A0A1L9V6N3_ASPGL</name>
<gene>
    <name evidence="10" type="ORF">ASPGLDRAFT_77458</name>
</gene>
<sequence>MQSNSIYQCPICPKHYKRREHLKRHRSSHTSERPHRCPQCDGRFQRADVLRRHLQTCLERRGSRGVATRRRACDRYVRQKKACDLQQPCDRCAQQMVECCYSAGLDVAASEERNTITSPGNAELAQAPPAPETTLAMAFRWSDFDADNLVANSGDHDAMALSDPNVLDHASPSWQDLIAMASEGPPGPDNMHTSFQFLDKMTSNTGLAYSFDCGTPEERAQVLSSLESEVESEYGASSSPETMDTPGSPLVDGLSLNWFNDPLSLKTHQILHLIKDVVMVKPRNSSVTLDWSPGLQQSCLRFFSPVNLRKYLGLYWAVWHPNVNFVHRPSFGPTSAKPTVLAAMTLLGACMSPETSDHEEARMWFNCVEELVFTDEDFNSDFTSATSCPTLHRNIVQALQAAYMVCLYQNWEGSDASKRRIRRYRFASLVSTARDIDLTTVKHAKYSEHPRYQFEWKDFATREELIRVLIWIFLLDTAFVLFNNLPPRMVIKEMKIHMAVPDACFQASTADDCHEQIKRLLPTNSQYWKISFCNAFKSLFQENLAMNLRYDLAALGPLNLFALTSAIHSQIFQYRSNSWGTVQLLAPIRNALDNWRAIWELSVTSLPPKLSPHVDRADDDDDDDDDDDGYYKAQIIIHQPERMWRRVGFCRYCPEYWLLANLMVSQLTELCVSGSQPRNELERLDDEPLDSILKKYDETSMQQANDLILSFQRWQVFSC</sequence>
<dbReference type="GO" id="GO:0000981">
    <property type="term" value="F:DNA-binding transcription factor activity, RNA polymerase II-specific"/>
    <property type="evidence" value="ECO:0007669"/>
    <property type="project" value="InterPro"/>
</dbReference>
<dbReference type="Proteomes" id="UP000184300">
    <property type="component" value="Unassembled WGS sequence"/>
</dbReference>
<dbReference type="InterPro" id="IPR051059">
    <property type="entry name" value="VerF-like"/>
</dbReference>
<evidence type="ECO:0000259" key="9">
    <source>
        <dbReference type="PROSITE" id="PS50157"/>
    </source>
</evidence>
<protein>
    <recommendedName>
        <fullName evidence="9">C2H2-type domain-containing protein</fullName>
    </recommendedName>
</protein>
<dbReference type="PANTHER" id="PTHR40626:SF3">
    <property type="entry name" value="TRANSCRIPTION FACTOR WITH C2H2 AND ZN(2)-CYS(6) DNA BINDING DOMAIN (EUROFUNG)-RELATED"/>
    <property type="match status" value="1"/>
</dbReference>
<dbReference type="Pfam" id="PF00096">
    <property type="entry name" value="zf-C2H2"/>
    <property type="match status" value="1"/>
</dbReference>
<keyword evidence="3" id="KW-0677">Repeat</keyword>
<comment type="subcellular location">
    <subcellularLocation>
        <location evidence="1">Nucleus</location>
    </subcellularLocation>
</comment>
<dbReference type="PANTHER" id="PTHR40626">
    <property type="entry name" value="MIP31509P"/>
    <property type="match status" value="1"/>
</dbReference>
<dbReference type="OrthoDB" id="654211at2759"/>
<dbReference type="InterPro" id="IPR007219">
    <property type="entry name" value="XnlR_reg_dom"/>
</dbReference>
<dbReference type="InterPro" id="IPR036236">
    <property type="entry name" value="Znf_C2H2_sf"/>
</dbReference>
<dbReference type="SMART" id="SM00355">
    <property type="entry name" value="ZnF_C2H2"/>
    <property type="match status" value="2"/>
</dbReference>
<reference evidence="11" key="1">
    <citation type="journal article" date="2017" name="Genome Biol.">
        <title>Comparative genomics reveals high biological diversity and specific adaptations in the industrially and medically important fungal genus Aspergillus.</title>
        <authorList>
            <person name="de Vries R.P."/>
            <person name="Riley R."/>
            <person name="Wiebenga A."/>
            <person name="Aguilar-Osorio G."/>
            <person name="Amillis S."/>
            <person name="Uchima C.A."/>
            <person name="Anderluh G."/>
            <person name="Asadollahi M."/>
            <person name="Askin M."/>
            <person name="Barry K."/>
            <person name="Battaglia E."/>
            <person name="Bayram O."/>
            <person name="Benocci T."/>
            <person name="Braus-Stromeyer S.A."/>
            <person name="Caldana C."/>
            <person name="Canovas D."/>
            <person name="Cerqueira G.C."/>
            <person name="Chen F."/>
            <person name="Chen W."/>
            <person name="Choi C."/>
            <person name="Clum A."/>
            <person name="Dos Santos R.A."/>
            <person name="Damasio A.R."/>
            <person name="Diallinas G."/>
            <person name="Emri T."/>
            <person name="Fekete E."/>
            <person name="Flipphi M."/>
            <person name="Freyberg S."/>
            <person name="Gallo A."/>
            <person name="Gournas C."/>
            <person name="Habgood R."/>
            <person name="Hainaut M."/>
            <person name="Harispe M.L."/>
            <person name="Henrissat B."/>
            <person name="Hilden K.S."/>
            <person name="Hope R."/>
            <person name="Hossain A."/>
            <person name="Karabika E."/>
            <person name="Karaffa L."/>
            <person name="Karanyi Z."/>
            <person name="Krasevec N."/>
            <person name="Kuo A."/>
            <person name="Kusch H."/>
            <person name="LaButti K."/>
            <person name="Lagendijk E.L."/>
            <person name="Lapidus A."/>
            <person name="Levasseur A."/>
            <person name="Lindquist E."/>
            <person name="Lipzen A."/>
            <person name="Logrieco A.F."/>
            <person name="MacCabe A."/>
            <person name="Maekelae M.R."/>
            <person name="Malavazi I."/>
            <person name="Melin P."/>
            <person name="Meyer V."/>
            <person name="Mielnichuk N."/>
            <person name="Miskei M."/>
            <person name="Molnar A.P."/>
            <person name="Mule G."/>
            <person name="Ngan C.Y."/>
            <person name="Orejas M."/>
            <person name="Orosz E."/>
            <person name="Ouedraogo J.P."/>
            <person name="Overkamp K.M."/>
            <person name="Park H.-S."/>
            <person name="Perrone G."/>
            <person name="Piumi F."/>
            <person name="Punt P.J."/>
            <person name="Ram A.F."/>
            <person name="Ramon A."/>
            <person name="Rauscher S."/>
            <person name="Record E."/>
            <person name="Riano-Pachon D.M."/>
            <person name="Robert V."/>
            <person name="Roehrig J."/>
            <person name="Ruller R."/>
            <person name="Salamov A."/>
            <person name="Salih N.S."/>
            <person name="Samson R.A."/>
            <person name="Sandor E."/>
            <person name="Sanguinetti M."/>
            <person name="Schuetze T."/>
            <person name="Sepcic K."/>
            <person name="Shelest E."/>
            <person name="Sherlock G."/>
            <person name="Sophianopoulou V."/>
            <person name="Squina F.M."/>
            <person name="Sun H."/>
            <person name="Susca A."/>
            <person name="Todd R.B."/>
            <person name="Tsang A."/>
            <person name="Unkles S.E."/>
            <person name="van de Wiele N."/>
            <person name="van Rossen-Uffink D."/>
            <person name="Oliveira J.V."/>
            <person name="Vesth T.C."/>
            <person name="Visser J."/>
            <person name="Yu J.-H."/>
            <person name="Zhou M."/>
            <person name="Andersen M.R."/>
            <person name="Archer D.B."/>
            <person name="Baker S.E."/>
            <person name="Benoit I."/>
            <person name="Brakhage A.A."/>
            <person name="Braus G.H."/>
            <person name="Fischer R."/>
            <person name="Frisvad J.C."/>
            <person name="Goldman G.H."/>
            <person name="Houbraken J."/>
            <person name="Oakley B."/>
            <person name="Pocsi I."/>
            <person name="Scazzocchio C."/>
            <person name="Seiboth B."/>
            <person name="vanKuyk P.A."/>
            <person name="Wortman J."/>
            <person name="Dyer P.S."/>
            <person name="Grigoriev I.V."/>
        </authorList>
    </citation>
    <scope>NUCLEOTIDE SEQUENCE [LARGE SCALE GENOMIC DNA]</scope>
    <source>
        <strain evidence="11">CBS 516.65</strain>
    </source>
</reference>
<keyword evidence="6" id="KW-0539">Nucleus</keyword>
<dbReference type="RefSeq" id="XP_022396278.1">
    <property type="nucleotide sequence ID" value="XM_022549898.1"/>
</dbReference>
<dbReference type="SUPFAM" id="SSF57667">
    <property type="entry name" value="beta-beta-alpha zinc fingers"/>
    <property type="match status" value="1"/>
</dbReference>
<evidence type="ECO:0000256" key="8">
    <source>
        <dbReference type="SAM" id="MobiDB-lite"/>
    </source>
</evidence>
<evidence type="ECO:0000256" key="5">
    <source>
        <dbReference type="ARBA" id="ARBA00022833"/>
    </source>
</evidence>
<keyword evidence="5" id="KW-0862">Zinc</keyword>
<keyword evidence="11" id="KW-1185">Reference proteome</keyword>
<keyword evidence="2" id="KW-0479">Metal-binding</keyword>
<evidence type="ECO:0000256" key="2">
    <source>
        <dbReference type="ARBA" id="ARBA00022723"/>
    </source>
</evidence>
<keyword evidence="4 7" id="KW-0863">Zinc-finger</keyword>
<dbReference type="STRING" id="1160497.A0A1L9V6N3"/>
<dbReference type="CDD" id="cd12148">
    <property type="entry name" value="fungal_TF_MHR"/>
    <property type="match status" value="1"/>
</dbReference>
<organism evidence="10 11">
    <name type="scientific">Aspergillus glaucus CBS 516.65</name>
    <dbReference type="NCBI Taxonomy" id="1160497"/>
    <lineage>
        <taxon>Eukaryota</taxon>
        <taxon>Fungi</taxon>
        <taxon>Dikarya</taxon>
        <taxon>Ascomycota</taxon>
        <taxon>Pezizomycotina</taxon>
        <taxon>Eurotiomycetes</taxon>
        <taxon>Eurotiomycetidae</taxon>
        <taxon>Eurotiales</taxon>
        <taxon>Aspergillaceae</taxon>
        <taxon>Aspergillus</taxon>
        <taxon>Aspergillus subgen. Aspergillus</taxon>
    </lineage>
</organism>
<evidence type="ECO:0000256" key="4">
    <source>
        <dbReference type="ARBA" id="ARBA00022771"/>
    </source>
</evidence>
<evidence type="ECO:0000256" key="1">
    <source>
        <dbReference type="ARBA" id="ARBA00004123"/>
    </source>
</evidence>
<dbReference type="Gene3D" id="3.30.160.60">
    <property type="entry name" value="Classic Zinc Finger"/>
    <property type="match status" value="2"/>
</dbReference>
<evidence type="ECO:0000313" key="11">
    <source>
        <dbReference type="Proteomes" id="UP000184300"/>
    </source>
</evidence>
<evidence type="ECO:0000256" key="6">
    <source>
        <dbReference type="ARBA" id="ARBA00023242"/>
    </source>
</evidence>
<dbReference type="GeneID" id="34466158"/>
<dbReference type="InterPro" id="IPR013087">
    <property type="entry name" value="Znf_C2H2_type"/>
</dbReference>
<dbReference type="GO" id="GO:0006351">
    <property type="term" value="P:DNA-templated transcription"/>
    <property type="evidence" value="ECO:0007669"/>
    <property type="project" value="InterPro"/>
</dbReference>